<name>A0ABV6IIU6_9BURK</name>
<dbReference type="SUPFAM" id="SSF56935">
    <property type="entry name" value="Porins"/>
    <property type="match status" value="1"/>
</dbReference>
<evidence type="ECO:0000256" key="2">
    <source>
        <dbReference type="SAM" id="SignalP"/>
    </source>
</evidence>
<organism evidence="4 5">
    <name type="scientific">Undibacterium danionis</name>
    <dbReference type="NCBI Taxonomy" id="1812100"/>
    <lineage>
        <taxon>Bacteria</taxon>
        <taxon>Pseudomonadati</taxon>
        <taxon>Pseudomonadota</taxon>
        <taxon>Betaproteobacteria</taxon>
        <taxon>Burkholderiales</taxon>
        <taxon>Oxalobacteraceae</taxon>
        <taxon>Undibacterium</taxon>
    </lineage>
</organism>
<protein>
    <submittedName>
        <fullName evidence="4">TonB-dependent receptor plug domain-containing protein</fullName>
    </submittedName>
</protein>
<dbReference type="InterPro" id="IPR012910">
    <property type="entry name" value="Plug_dom"/>
</dbReference>
<sequence length="308" mass="32877">MNTFYQKKLMAAAIIATISAQFAGAQELPSQTKKDPIIIRGQKIAAPNVDGESKAGAVSSISDTASLLQDIPGMSLYKAGGLSSLPALHGLADDRLRIQLDGMNLISGCANHMNPPLSYIDPSNVGSIQVLSGIAPVSSAGDSIGGTIKVNAPAPVFAGADQESILKGQSSVFFRSNSRARGANLNATYATPSFSLSYSGAFAKADNYLAAKDFKLNGLSALGSLTSGREVGSSAYQSENHALGFAMRDSDQLLELKLGLQDIPLQGFPNQRMDMTRNRSQQINLHYRQELSWEMLMREFIMSTHNTE</sequence>
<dbReference type="Pfam" id="PF07715">
    <property type="entry name" value="Plug"/>
    <property type="match status" value="1"/>
</dbReference>
<proteinExistence type="predicted"/>
<evidence type="ECO:0000259" key="3">
    <source>
        <dbReference type="Pfam" id="PF07715"/>
    </source>
</evidence>
<accession>A0ABV6IIU6</accession>
<feature type="signal peptide" evidence="2">
    <location>
        <begin position="1"/>
        <end position="25"/>
    </location>
</feature>
<reference evidence="4 5" key="1">
    <citation type="submission" date="2024-09" db="EMBL/GenBank/DDBJ databases">
        <authorList>
            <person name="Sun Q."/>
            <person name="Mori K."/>
        </authorList>
    </citation>
    <scope>NUCLEOTIDE SEQUENCE [LARGE SCALE GENOMIC DNA]</scope>
    <source>
        <strain evidence="4 5">CCM 8677</strain>
    </source>
</reference>
<dbReference type="Gene3D" id="2.170.130.10">
    <property type="entry name" value="TonB-dependent receptor, plug domain"/>
    <property type="match status" value="1"/>
</dbReference>
<evidence type="ECO:0000313" key="4">
    <source>
        <dbReference type="EMBL" id="MFC0351755.1"/>
    </source>
</evidence>
<dbReference type="EMBL" id="JBHLXJ010000031">
    <property type="protein sequence ID" value="MFC0351755.1"/>
    <property type="molecule type" value="Genomic_DNA"/>
</dbReference>
<dbReference type="InterPro" id="IPR039426">
    <property type="entry name" value="TonB-dep_rcpt-like"/>
</dbReference>
<keyword evidence="2" id="KW-0732">Signal</keyword>
<keyword evidence="1 4" id="KW-0675">Receptor</keyword>
<dbReference type="RefSeq" id="WP_390214400.1">
    <property type="nucleotide sequence ID" value="NZ_JBHLXJ010000031.1"/>
</dbReference>
<dbReference type="InterPro" id="IPR037066">
    <property type="entry name" value="Plug_dom_sf"/>
</dbReference>
<dbReference type="Proteomes" id="UP001589844">
    <property type="component" value="Unassembled WGS sequence"/>
</dbReference>
<feature type="domain" description="TonB-dependent receptor plug" evidence="3">
    <location>
        <begin position="61"/>
        <end position="147"/>
    </location>
</feature>
<evidence type="ECO:0000313" key="5">
    <source>
        <dbReference type="Proteomes" id="UP001589844"/>
    </source>
</evidence>
<dbReference type="PANTHER" id="PTHR30069">
    <property type="entry name" value="TONB-DEPENDENT OUTER MEMBRANE RECEPTOR"/>
    <property type="match status" value="1"/>
</dbReference>
<evidence type="ECO:0000256" key="1">
    <source>
        <dbReference type="ARBA" id="ARBA00023170"/>
    </source>
</evidence>
<gene>
    <name evidence="4" type="ORF">ACFFJH_18200</name>
</gene>
<keyword evidence="5" id="KW-1185">Reference proteome</keyword>
<dbReference type="PANTHER" id="PTHR30069:SF49">
    <property type="entry name" value="OUTER MEMBRANE PROTEIN C"/>
    <property type="match status" value="1"/>
</dbReference>
<feature type="chain" id="PRO_5046476620" evidence="2">
    <location>
        <begin position="26"/>
        <end position="308"/>
    </location>
</feature>
<comment type="caution">
    <text evidence="4">The sequence shown here is derived from an EMBL/GenBank/DDBJ whole genome shotgun (WGS) entry which is preliminary data.</text>
</comment>